<organism evidence="2 3">
    <name type="scientific">Paramecium primaurelia</name>
    <dbReference type="NCBI Taxonomy" id="5886"/>
    <lineage>
        <taxon>Eukaryota</taxon>
        <taxon>Sar</taxon>
        <taxon>Alveolata</taxon>
        <taxon>Ciliophora</taxon>
        <taxon>Intramacronucleata</taxon>
        <taxon>Oligohymenophorea</taxon>
        <taxon>Peniculida</taxon>
        <taxon>Parameciidae</taxon>
        <taxon>Paramecium</taxon>
    </lineage>
</organism>
<dbReference type="Proteomes" id="UP000688137">
    <property type="component" value="Unassembled WGS sequence"/>
</dbReference>
<name>A0A8S1M9S9_PARPR</name>
<keyword evidence="3" id="KW-1185">Reference proteome</keyword>
<evidence type="ECO:0000256" key="1">
    <source>
        <dbReference type="SAM" id="MobiDB-lite"/>
    </source>
</evidence>
<evidence type="ECO:0000313" key="3">
    <source>
        <dbReference type="Proteomes" id="UP000688137"/>
    </source>
</evidence>
<reference evidence="2" key="1">
    <citation type="submission" date="2021-01" db="EMBL/GenBank/DDBJ databases">
        <authorList>
            <consortium name="Genoscope - CEA"/>
            <person name="William W."/>
        </authorList>
    </citation>
    <scope>NUCLEOTIDE SEQUENCE</scope>
</reference>
<proteinExistence type="predicted"/>
<feature type="compositionally biased region" description="Basic and acidic residues" evidence="1">
    <location>
        <begin position="198"/>
        <end position="215"/>
    </location>
</feature>
<gene>
    <name evidence="2" type="ORF">PPRIM_AZ9-3.1.T0530122</name>
</gene>
<dbReference type="AlphaFoldDB" id="A0A8S1M9S9"/>
<evidence type="ECO:0000313" key="2">
    <source>
        <dbReference type="EMBL" id="CAD8074731.1"/>
    </source>
</evidence>
<accession>A0A8S1M9S9</accession>
<sequence length="221" mass="26012">MEILQKLMMIPQNIINALKTIKSQTNIIENIFVEPLAYCQYSKVETVQMIQIDQIKIRTKLTMNQQTQTEQQPKTGQLLSINSIPNIDSHQKIKLEQVPSKSNKKQTKQLNKLIIQDESLSRASDQTEPSQYSYCQNNFLTALERNEEDYIPEQKKVHQLNGRNQKQYRSQILKNYLNKFKDKYTDEKQILKSTRTQSSDEKQESVDQKELENHQQQHTLV</sequence>
<feature type="region of interest" description="Disordered" evidence="1">
    <location>
        <begin position="191"/>
        <end position="221"/>
    </location>
</feature>
<comment type="caution">
    <text evidence="2">The sequence shown here is derived from an EMBL/GenBank/DDBJ whole genome shotgun (WGS) entry which is preliminary data.</text>
</comment>
<dbReference type="EMBL" id="CAJJDM010000053">
    <property type="protein sequence ID" value="CAD8074731.1"/>
    <property type="molecule type" value="Genomic_DNA"/>
</dbReference>
<protein>
    <submittedName>
        <fullName evidence="2">Uncharacterized protein</fullName>
    </submittedName>
</protein>